<keyword evidence="2 4" id="KW-0378">Hydrolase</keyword>
<reference evidence="8" key="1">
    <citation type="journal article" date="2019" name="Int. J. Syst. Evol. Microbiol.">
        <title>The Global Catalogue of Microorganisms (GCM) 10K type strain sequencing project: providing services to taxonomists for standard genome sequencing and annotation.</title>
        <authorList>
            <consortium name="The Broad Institute Genomics Platform"/>
            <consortium name="The Broad Institute Genome Sequencing Center for Infectious Disease"/>
            <person name="Wu L."/>
            <person name="Ma J."/>
        </authorList>
    </citation>
    <scope>NUCLEOTIDE SEQUENCE [LARGE SCALE GENOMIC DNA]</scope>
    <source>
        <strain evidence="8">JCM 17938</strain>
    </source>
</reference>
<evidence type="ECO:0000256" key="1">
    <source>
        <dbReference type="ARBA" id="ARBA00007754"/>
    </source>
</evidence>
<dbReference type="PANTHER" id="PTHR40079:SF4">
    <property type="entry name" value="GH26 DOMAIN-CONTAINING PROTEIN-RELATED"/>
    <property type="match status" value="1"/>
</dbReference>
<dbReference type="EMBL" id="BAABHJ010000008">
    <property type="protein sequence ID" value="GAA4608651.1"/>
    <property type="molecule type" value="Genomic_DNA"/>
</dbReference>
<keyword evidence="8" id="KW-1185">Reference proteome</keyword>
<evidence type="ECO:0000256" key="4">
    <source>
        <dbReference type="PROSITE-ProRule" id="PRU01100"/>
    </source>
</evidence>
<keyword evidence="5" id="KW-0732">Signal</keyword>
<feature type="chain" id="PRO_5046535055" description="GH26 domain-containing protein" evidence="5">
    <location>
        <begin position="26"/>
        <end position="365"/>
    </location>
</feature>
<accession>A0ABP8TI45</accession>
<dbReference type="Pfam" id="PF02156">
    <property type="entry name" value="Glyco_hydro_26"/>
    <property type="match status" value="1"/>
</dbReference>
<dbReference type="RefSeq" id="WP_345354573.1">
    <property type="nucleotide sequence ID" value="NZ_BAABHJ010000008.1"/>
</dbReference>
<evidence type="ECO:0000256" key="3">
    <source>
        <dbReference type="ARBA" id="ARBA00023295"/>
    </source>
</evidence>
<comment type="caution">
    <text evidence="7">The sequence shown here is derived from an EMBL/GenBank/DDBJ whole genome shotgun (WGS) entry which is preliminary data.</text>
</comment>
<dbReference type="InterPro" id="IPR017853">
    <property type="entry name" value="GH"/>
</dbReference>
<sequence length="365" mass="39810">MRIRARGRAIALSAVALVGAGTVLSACGSAAGNDGSKGGKSATNARAATLAEGRSAAAGGDCGADAKLMPKCGAYWGIYSVQGKSLTSAVTDIEGKVGRRFDIVLRFHDWSNAAGPGRFPDASERVLGGSRLLFFAWESKVYQKQQSYKWRDIAAGAYDKSVVEPVAERVRAYGKKVFMSFDPEMDRHQNKGEMKGSPAEYVAAARHVHDVFQRAGVKNVVWVWVTTGTMSGVNPQRMLDSYPGDAYVDWVGWDPYNFYKCHNGPWHSFDEKVGPTYRFFQQHGLAKKPFILPEYGTQYDPADPKRSIQWYREIPGVLRGKYPNIAGLIRFDAGPGCNLKVDNGPGMLGSYAAAGRDTYLNTSGH</sequence>
<evidence type="ECO:0000256" key="5">
    <source>
        <dbReference type="SAM" id="SignalP"/>
    </source>
</evidence>
<feature type="active site" description="Proton donor" evidence="4">
    <location>
        <position position="184"/>
    </location>
</feature>
<evidence type="ECO:0000259" key="6">
    <source>
        <dbReference type="PROSITE" id="PS51764"/>
    </source>
</evidence>
<name>A0ABP8TI45_9ACTN</name>
<dbReference type="Proteomes" id="UP001500212">
    <property type="component" value="Unassembled WGS sequence"/>
</dbReference>
<gene>
    <name evidence="7" type="ORF">GCM10023195_34100</name>
</gene>
<organism evidence="7 8">
    <name type="scientific">Actinoallomurus liliacearum</name>
    <dbReference type="NCBI Taxonomy" id="1080073"/>
    <lineage>
        <taxon>Bacteria</taxon>
        <taxon>Bacillati</taxon>
        <taxon>Actinomycetota</taxon>
        <taxon>Actinomycetes</taxon>
        <taxon>Streptosporangiales</taxon>
        <taxon>Thermomonosporaceae</taxon>
        <taxon>Actinoallomurus</taxon>
    </lineage>
</organism>
<dbReference type="PROSITE" id="PS51257">
    <property type="entry name" value="PROKAR_LIPOPROTEIN"/>
    <property type="match status" value="1"/>
</dbReference>
<evidence type="ECO:0000256" key="2">
    <source>
        <dbReference type="ARBA" id="ARBA00022801"/>
    </source>
</evidence>
<protein>
    <recommendedName>
        <fullName evidence="6">GH26 domain-containing protein</fullName>
    </recommendedName>
</protein>
<feature type="domain" description="GH26" evidence="6">
    <location>
        <begin position="51"/>
        <end position="363"/>
    </location>
</feature>
<dbReference type="InterPro" id="IPR000805">
    <property type="entry name" value="Glyco_hydro_26"/>
</dbReference>
<evidence type="ECO:0000313" key="8">
    <source>
        <dbReference type="Proteomes" id="UP001500212"/>
    </source>
</evidence>
<dbReference type="PANTHER" id="PTHR40079">
    <property type="entry name" value="MANNAN ENDO-1,4-BETA-MANNOSIDASE E-RELATED"/>
    <property type="match status" value="1"/>
</dbReference>
<feature type="active site" description="Nucleophile" evidence="4">
    <location>
        <position position="294"/>
    </location>
</feature>
<dbReference type="PROSITE" id="PS51764">
    <property type="entry name" value="GH26"/>
    <property type="match status" value="1"/>
</dbReference>
<keyword evidence="3 4" id="KW-0326">Glycosidase</keyword>
<comment type="similarity">
    <text evidence="1 4">Belongs to the glycosyl hydrolase 26 family.</text>
</comment>
<proteinExistence type="inferred from homology"/>
<dbReference type="SUPFAM" id="SSF51445">
    <property type="entry name" value="(Trans)glycosidases"/>
    <property type="match status" value="1"/>
</dbReference>
<evidence type="ECO:0000313" key="7">
    <source>
        <dbReference type="EMBL" id="GAA4608651.1"/>
    </source>
</evidence>
<dbReference type="InterPro" id="IPR022790">
    <property type="entry name" value="GH26_dom"/>
</dbReference>
<feature type="signal peptide" evidence="5">
    <location>
        <begin position="1"/>
        <end position="25"/>
    </location>
</feature>
<dbReference type="Gene3D" id="3.20.20.80">
    <property type="entry name" value="Glycosidases"/>
    <property type="match status" value="1"/>
</dbReference>